<evidence type="ECO:0000256" key="1">
    <source>
        <dbReference type="ARBA" id="ARBA00004167"/>
    </source>
</evidence>
<reference evidence="7 8" key="1">
    <citation type="submission" date="2017-09" db="EMBL/GenBank/DDBJ databases">
        <title>Bacterial strain isolated from the female urinary microbiota.</title>
        <authorList>
            <person name="Thomas-White K."/>
            <person name="Kumar N."/>
            <person name="Forster S."/>
            <person name="Putonti C."/>
            <person name="Lawley T."/>
            <person name="Wolfe A.J."/>
        </authorList>
    </citation>
    <scope>NUCLEOTIDE SEQUENCE [LARGE SCALE GENOMIC DNA]</scope>
    <source>
        <strain evidence="7 8">UMB0852</strain>
    </source>
</reference>
<dbReference type="AlphaFoldDB" id="A0A2N6SKX4"/>
<dbReference type="PANTHER" id="PTHR30168">
    <property type="entry name" value="PUTATIVE MEMBRANE PROTEIN YPFJ"/>
    <property type="match status" value="1"/>
</dbReference>
<feature type="region of interest" description="Disordered" evidence="5">
    <location>
        <begin position="1"/>
        <end position="31"/>
    </location>
</feature>
<feature type="transmembrane region" description="Helical" evidence="6">
    <location>
        <begin position="52"/>
        <end position="73"/>
    </location>
</feature>
<proteinExistence type="predicted"/>
<dbReference type="OrthoDB" id="9774900at2"/>
<feature type="compositionally biased region" description="Basic and acidic residues" evidence="5">
    <location>
        <begin position="1"/>
        <end position="17"/>
    </location>
</feature>
<evidence type="ECO:0000256" key="6">
    <source>
        <dbReference type="SAM" id="Phobius"/>
    </source>
</evidence>
<dbReference type="Pfam" id="PF04228">
    <property type="entry name" value="Zn_peptidase"/>
    <property type="match status" value="1"/>
</dbReference>
<keyword evidence="2 6" id="KW-0812">Transmembrane</keyword>
<protein>
    <submittedName>
        <fullName evidence="7">Neutral zinc metallopeptidase</fullName>
    </submittedName>
</protein>
<comment type="subcellular location">
    <subcellularLocation>
        <location evidence="1">Membrane</location>
        <topology evidence="1">Single-pass membrane protein</topology>
    </subcellularLocation>
</comment>
<sequence>MKWENMRQSRNVEDRRGQTPRGPVPSGMGMGRGGGINPGILFLLLRSRVGRWILILGVLFMLFGGGLGGLLGGNTSSVNIPQNTPNAQVETHQVPQQSAYDEDAAFVSAVLASTEDVWEEIFKQHGQTYVPPKLVLYTGAVQTQGCGFASSAVGPFYCPGDEKVYIDLDFYDELQTKFQAPGDFAMAYVIAHEVGHHIQNISGIMGDYNRARQGMSETQANELNVRLELQADYFAGVWARYVDEQGYLDIGDLDEALQAAYAVGDDTLQEQAYGRVVPDSFTHGTSAQRQNWFKRGYQYADLEHGDTFNQSID</sequence>
<keyword evidence="3 6" id="KW-1133">Transmembrane helix</keyword>
<evidence type="ECO:0000313" key="8">
    <source>
        <dbReference type="Proteomes" id="UP000235682"/>
    </source>
</evidence>
<dbReference type="EMBL" id="PNHE01000055">
    <property type="protein sequence ID" value="PMC57182.1"/>
    <property type="molecule type" value="Genomic_DNA"/>
</dbReference>
<name>A0A2N6SKX4_9LACT</name>
<evidence type="ECO:0000313" key="7">
    <source>
        <dbReference type="EMBL" id="PMC57182.1"/>
    </source>
</evidence>
<comment type="caution">
    <text evidence="7">The sequence shown here is derived from an EMBL/GenBank/DDBJ whole genome shotgun (WGS) entry which is preliminary data.</text>
</comment>
<dbReference type="GO" id="GO:0016020">
    <property type="term" value="C:membrane"/>
    <property type="evidence" value="ECO:0007669"/>
    <property type="project" value="UniProtKB-SubCell"/>
</dbReference>
<dbReference type="STRING" id="84521.SAMN04487994_10596"/>
<accession>A0A2N6SKX4</accession>
<dbReference type="InterPro" id="IPR007343">
    <property type="entry name" value="Uncharacterised_pept_Zn_put"/>
</dbReference>
<evidence type="ECO:0000256" key="4">
    <source>
        <dbReference type="ARBA" id="ARBA00023136"/>
    </source>
</evidence>
<evidence type="ECO:0000256" key="5">
    <source>
        <dbReference type="SAM" id="MobiDB-lite"/>
    </source>
</evidence>
<gene>
    <name evidence="7" type="ORF">CJ205_08105</name>
</gene>
<evidence type="ECO:0000256" key="3">
    <source>
        <dbReference type="ARBA" id="ARBA00022989"/>
    </source>
</evidence>
<evidence type="ECO:0000256" key="2">
    <source>
        <dbReference type="ARBA" id="ARBA00022692"/>
    </source>
</evidence>
<dbReference type="Proteomes" id="UP000235682">
    <property type="component" value="Unassembled WGS sequence"/>
</dbReference>
<organism evidence="7 8">
    <name type="scientific">Dolosicoccus paucivorans</name>
    <dbReference type="NCBI Taxonomy" id="84521"/>
    <lineage>
        <taxon>Bacteria</taxon>
        <taxon>Bacillati</taxon>
        <taxon>Bacillota</taxon>
        <taxon>Bacilli</taxon>
        <taxon>Lactobacillales</taxon>
        <taxon>Aerococcaceae</taxon>
        <taxon>Dolosicoccus</taxon>
    </lineage>
</organism>
<keyword evidence="4 6" id="KW-0472">Membrane</keyword>
<keyword evidence="8" id="KW-1185">Reference proteome</keyword>
<dbReference type="PANTHER" id="PTHR30168:SF0">
    <property type="entry name" value="INNER MEMBRANE PROTEIN"/>
    <property type="match status" value="1"/>
</dbReference>
<dbReference type="RefSeq" id="WP_102227330.1">
    <property type="nucleotide sequence ID" value="NZ_PNFY01000002.1"/>
</dbReference>